<reference evidence="3" key="1">
    <citation type="submission" date="2022-08" db="EMBL/GenBank/DDBJ databases">
        <authorList>
            <person name="Kallberg Y."/>
            <person name="Tangrot J."/>
            <person name="Rosling A."/>
        </authorList>
    </citation>
    <scope>NUCLEOTIDE SEQUENCE</scope>
    <source>
        <strain evidence="3">Wild A</strain>
    </source>
</reference>
<dbReference type="AlphaFoldDB" id="A0A9W4SW80"/>
<accession>A0A9W4SW80</accession>
<organism evidence="3 4">
    <name type="scientific">Funneliformis geosporum</name>
    <dbReference type="NCBI Taxonomy" id="1117311"/>
    <lineage>
        <taxon>Eukaryota</taxon>
        <taxon>Fungi</taxon>
        <taxon>Fungi incertae sedis</taxon>
        <taxon>Mucoromycota</taxon>
        <taxon>Glomeromycotina</taxon>
        <taxon>Glomeromycetes</taxon>
        <taxon>Glomerales</taxon>
        <taxon>Glomeraceae</taxon>
        <taxon>Funneliformis</taxon>
    </lineage>
</organism>
<dbReference type="Proteomes" id="UP001153678">
    <property type="component" value="Unassembled WGS sequence"/>
</dbReference>
<feature type="region of interest" description="Disordered" evidence="1">
    <location>
        <begin position="23"/>
        <end position="45"/>
    </location>
</feature>
<feature type="compositionally biased region" description="Polar residues" evidence="1">
    <location>
        <begin position="25"/>
        <end position="43"/>
    </location>
</feature>
<evidence type="ECO:0000313" key="3">
    <source>
        <dbReference type="EMBL" id="CAI2183742.1"/>
    </source>
</evidence>
<feature type="transmembrane region" description="Helical" evidence="2">
    <location>
        <begin position="65"/>
        <end position="82"/>
    </location>
</feature>
<evidence type="ECO:0000256" key="2">
    <source>
        <dbReference type="SAM" id="Phobius"/>
    </source>
</evidence>
<sequence>MTNELVNQVSTEKNYKKKYVLSKPVSDNNESQSNESHSTVTNETKPKKMSVGLETFLNDYNKYKYWYIGIIILLIALALVPGPDDSSGFFRKLSETITGISRDIDRVHLPATNKVMDHVVACRRAANMIRSSPAFTKYGVQISSGLISFGEKIVFAGRELRNMYSKGSSLYESFDIEIDAMMQRLNLNARQGDSRYFKDRLNNLIIKVGEYRNVVDKTLMAVKNAEDSRHSTEGYIITGMREAEKFVTKSREHSVDIARAHKELEAVNEVLIHLKYTAGNLMKMREILEAYEDRILDLASSLDKPGKDDDFGIFDVTKKDLNYLSTAVNQLKGYHHSFNKKARISN</sequence>
<keyword evidence="2" id="KW-0472">Membrane</keyword>
<comment type="caution">
    <text evidence="3">The sequence shown here is derived from an EMBL/GenBank/DDBJ whole genome shotgun (WGS) entry which is preliminary data.</text>
</comment>
<proteinExistence type="predicted"/>
<keyword evidence="4" id="KW-1185">Reference proteome</keyword>
<evidence type="ECO:0000313" key="4">
    <source>
        <dbReference type="Proteomes" id="UP001153678"/>
    </source>
</evidence>
<dbReference type="EMBL" id="CAMKVN010003114">
    <property type="protein sequence ID" value="CAI2183742.1"/>
    <property type="molecule type" value="Genomic_DNA"/>
</dbReference>
<protein>
    <submittedName>
        <fullName evidence="3">13749_t:CDS:1</fullName>
    </submittedName>
</protein>
<dbReference type="OrthoDB" id="2402927at2759"/>
<name>A0A9W4SW80_9GLOM</name>
<evidence type="ECO:0000256" key="1">
    <source>
        <dbReference type="SAM" id="MobiDB-lite"/>
    </source>
</evidence>
<keyword evidence="2" id="KW-0812">Transmembrane</keyword>
<keyword evidence="2" id="KW-1133">Transmembrane helix</keyword>
<gene>
    <name evidence="3" type="ORF">FWILDA_LOCUS11229</name>
</gene>